<name>A0A433X7D0_9HYPH</name>
<accession>A0A433X7D0</accession>
<evidence type="ECO:0000259" key="2">
    <source>
        <dbReference type="Pfam" id="PF20796"/>
    </source>
</evidence>
<dbReference type="AlphaFoldDB" id="A0A433X7D0"/>
<gene>
    <name evidence="3" type="ORF">EMQ25_11715</name>
</gene>
<evidence type="ECO:0000313" key="4">
    <source>
        <dbReference type="Proteomes" id="UP000281547"/>
    </source>
</evidence>
<feature type="compositionally biased region" description="Basic and acidic residues" evidence="1">
    <location>
        <begin position="364"/>
        <end position="374"/>
    </location>
</feature>
<protein>
    <recommendedName>
        <fullName evidence="2">PD-(D/E)XK nuclease-like domain-containing protein</fullName>
    </recommendedName>
</protein>
<comment type="caution">
    <text evidence="3">The sequence shown here is derived from an EMBL/GenBank/DDBJ whole genome shotgun (WGS) entry which is preliminary data.</text>
</comment>
<feature type="region of interest" description="Disordered" evidence="1">
    <location>
        <begin position="1"/>
        <end position="24"/>
    </location>
</feature>
<evidence type="ECO:0000313" key="3">
    <source>
        <dbReference type="EMBL" id="RUT29997.1"/>
    </source>
</evidence>
<feature type="domain" description="PD-(D/E)XK nuclease-like" evidence="2">
    <location>
        <begin position="48"/>
        <end position="336"/>
    </location>
</feature>
<feature type="region of interest" description="Disordered" evidence="1">
    <location>
        <begin position="352"/>
        <end position="374"/>
    </location>
</feature>
<dbReference type="Pfam" id="PF20796">
    <property type="entry name" value="PDDEXK_13"/>
    <property type="match status" value="1"/>
</dbReference>
<dbReference type="InterPro" id="IPR048822">
    <property type="entry name" value="PDDEXK_13"/>
</dbReference>
<evidence type="ECO:0000256" key="1">
    <source>
        <dbReference type="SAM" id="MobiDB-lite"/>
    </source>
</evidence>
<dbReference type="OrthoDB" id="1092934at2"/>
<reference evidence="3 4" key="1">
    <citation type="journal article" date="2016" name="Int. J. Syst. Evol. Microbiol.">
        <title>Arsenicitalea aurantiaca gen. nov., sp. nov., a new member of the family Hyphomicrobiaceae, isolated from high-arsenic sediment.</title>
        <authorList>
            <person name="Mu Y."/>
            <person name="Zhou L."/>
            <person name="Zeng X.C."/>
            <person name="Liu L."/>
            <person name="Pan Y."/>
            <person name="Chen X."/>
            <person name="Wang J."/>
            <person name="Li S."/>
            <person name="Li W.J."/>
            <person name="Wang Y."/>
        </authorList>
    </citation>
    <scope>NUCLEOTIDE SEQUENCE [LARGE SCALE GENOMIC DNA]</scope>
    <source>
        <strain evidence="3 4">42-50</strain>
    </source>
</reference>
<keyword evidence="4" id="KW-1185">Reference proteome</keyword>
<dbReference type="RefSeq" id="WP_127188777.1">
    <property type="nucleotide sequence ID" value="NZ_RZNJ01000004.1"/>
</dbReference>
<proteinExistence type="predicted"/>
<sequence>MPNTNSMLASEPHGRSADPLDPTGLGPMNVVPLVPADVLGKHKALVETDTRFRSAARLLQSLWREDRDLPIGSFLTADEKRVRLGSRITEAAGRSGGNFLSPDIALLVRREVIYRELGALIEVDRLRTNLLSSMPLTFNLFAPLKFDLKQASRFAADLFPNLIKEMVAIRFEHAPRRGSAIYTGDYSAFDVALYGVSPEGRRVMIAFEIKYSESGAEPSPVRISDRQLDLTANTGIYAEPEDPALFGLGLQQLTREANLAQAMLDHGDVDEAYFVLSAPRLNHLCQEMGQAFAARLVPPEPGKVRFLSITLERLVEALANIGMIEHAQALHRRYLDFWQIDGELELHLAAEGRRPMPQKAPRRAHPEPESLEAR</sequence>
<dbReference type="Proteomes" id="UP000281547">
    <property type="component" value="Unassembled WGS sequence"/>
</dbReference>
<dbReference type="EMBL" id="RZNJ01000004">
    <property type="protein sequence ID" value="RUT29997.1"/>
    <property type="molecule type" value="Genomic_DNA"/>
</dbReference>
<organism evidence="3 4">
    <name type="scientific">Arsenicitalea aurantiaca</name>
    <dbReference type="NCBI Taxonomy" id="1783274"/>
    <lineage>
        <taxon>Bacteria</taxon>
        <taxon>Pseudomonadati</taxon>
        <taxon>Pseudomonadota</taxon>
        <taxon>Alphaproteobacteria</taxon>
        <taxon>Hyphomicrobiales</taxon>
        <taxon>Devosiaceae</taxon>
        <taxon>Arsenicitalea</taxon>
    </lineage>
</organism>